<evidence type="ECO:0000313" key="1">
    <source>
        <dbReference type="EMBL" id="KZS86686.1"/>
    </source>
</evidence>
<sequence length="306" mass="35702">MDYLQAMDSWNNVACEIVRLIYNEVLNTCEGRAGRRSSTWMVMLRVCQNWRAVGLWYPRLWIHTPSVVPKSLEEAFLYHCEKFPKDVREMWISKRDEYSPMSKGVASKVSIVHIQMWRNPDRSHGVYASAPTTNLLPNLDHVAFHAGPPVKHTEQARNLRYARELYHLPIFRKVESVTNGVKTEGWEIHRIKSSSFTFDAGRTERMVHYPCMIIWWLAQKCYEDMERIVIKNMGPSGALTGRDDELVFPILTMRKVNCIEFSNCSRAALNSFMLRTNFPALQQTHWNGSPYEIRVENALFIFRPLT</sequence>
<evidence type="ECO:0000313" key="2">
    <source>
        <dbReference type="Proteomes" id="UP000076722"/>
    </source>
</evidence>
<name>A0A164MGC5_9AGAM</name>
<dbReference type="AlphaFoldDB" id="A0A164MGC5"/>
<evidence type="ECO:0008006" key="3">
    <source>
        <dbReference type="Google" id="ProtNLM"/>
    </source>
</evidence>
<dbReference type="Proteomes" id="UP000076722">
    <property type="component" value="Unassembled WGS sequence"/>
</dbReference>
<reference evidence="1 2" key="1">
    <citation type="journal article" date="2016" name="Mol. Biol. Evol.">
        <title>Comparative Genomics of Early-Diverging Mushroom-Forming Fungi Provides Insights into the Origins of Lignocellulose Decay Capabilities.</title>
        <authorList>
            <person name="Nagy L.G."/>
            <person name="Riley R."/>
            <person name="Tritt A."/>
            <person name="Adam C."/>
            <person name="Daum C."/>
            <person name="Floudas D."/>
            <person name="Sun H."/>
            <person name="Yadav J.S."/>
            <person name="Pangilinan J."/>
            <person name="Larsson K.H."/>
            <person name="Matsuura K."/>
            <person name="Barry K."/>
            <person name="Labutti K."/>
            <person name="Kuo R."/>
            <person name="Ohm R.A."/>
            <person name="Bhattacharya S.S."/>
            <person name="Shirouzu T."/>
            <person name="Yoshinaga Y."/>
            <person name="Martin F.M."/>
            <person name="Grigoriev I.V."/>
            <person name="Hibbett D.S."/>
        </authorList>
    </citation>
    <scope>NUCLEOTIDE SEQUENCE [LARGE SCALE GENOMIC DNA]</scope>
    <source>
        <strain evidence="1 2">HHB9708</strain>
    </source>
</reference>
<accession>A0A164MGC5</accession>
<proteinExistence type="predicted"/>
<dbReference type="EMBL" id="KV419474">
    <property type="protein sequence ID" value="KZS86686.1"/>
    <property type="molecule type" value="Genomic_DNA"/>
</dbReference>
<organism evidence="1 2">
    <name type="scientific">Sistotremastrum niveocremeum HHB9708</name>
    <dbReference type="NCBI Taxonomy" id="1314777"/>
    <lineage>
        <taxon>Eukaryota</taxon>
        <taxon>Fungi</taxon>
        <taxon>Dikarya</taxon>
        <taxon>Basidiomycota</taxon>
        <taxon>Agaricomycotina</taxon>
        <taxon>Agaricomycetes</taxon>
        <taxon>Sistotremastrales</taxon>
        <taxon>Sistotremastraceae</taxon>
        <taxon>Sertulicium</taxon>
        <taxon>Sertulicium niveocremeum</taxon>
    </lineage>
</organism>
<protein>
    <recommendedName>
        <fullName evidence="3">F-box domain-containing protein</fullName>
    </recommendedName>
</protein>
<keyword evidence="2" id="KW-1185">Reference proteome</keyword>
<gene>
    <name evidence="1" type="ORF">SISNIDRAFT_471586</name>
</gene>